<proteinExistence type="inferred from homology"/>
<evidence type="ECO:0000256" key="4">
    <source>
        <dbReference type="ARBA" id="ARBA00023004"/>
    </source>
</evidence>
<keyword evidence="6" id="KW-0474">Menaquinone biosynthesis</keyword>
<dbReference type="InterPro" id="IPR020050">
    <property type="entry name" value="FO_synthase_su2"/>
</dbReference>
<dbReference type="RefSeq" id="WP_283399822.1">
    <property type="nucleotide sequence ID" value="NZ_FXUB01000001.1"/>
</dbReference>
<comment type="similarity">
    <text evidence="6">Belongs to the radical SAM superfamily. MqnE family.</text>
</comment>
<evidence type="ECO:0000256" key="6">
    <source>
        <dbReference type="HAMAP-Rule" id="MF_00993"/>
    </source>
</evidence>
<comment type="cofactor">
    <cofactor evidence="6">
        <name>[4Fe-4S] cluster</name>
        <dbReference type="ChEBI" id="CHEBI:49883"/>
    </cofactor>
    <text evidence="6">Binds 1 [4Fe-4S] cluster. The cluster is coordinated with 3 cysteines and an exchangeable S-adenosyl-L-methionine.</text>
</comment>
<dbReference type="InterPro" id="IPR022432">
    <property type="entry name" value="MqnE"/>
</dbReference>
<dbReference type="SMART" id="SM00729">
    <property type="entry name" value="Elp3"/>
    <property type="match status" value="1"/>
</dbReference>
<dbReference type="InterPro" id="IPR013785">
    <property type="entry name" value="Aldolase_TIM"/>
</dbReference>
<dbReference type="PANTHER" id="PTHR43076">
    <property type="entry name" value="FO SYNTHASE (COFH)"/>
    <property type="match status" value="1"/>
</dbReference>
<dbReference type="Pfam" id="PF19288">
    <property type="entry name" value="CofH_C"/>
    <property type="match status" value="1"/>
</dbReference>
<dbReference type="SFLD" id="SFLDG01064">
    <property type="entry name" value="F420__menaquinone_cofactor_bio"/>
    <property type="match status" value="2"/>
</dbReference>
<dbReference type="EMBL" id="FXUB01000001">
    <property type="protein sequence ID" value="SMP05682.1"/>
    <property type="molecule type" value="Genomic_DNA"/>
</dbReference>
<organism evidence="8 9">
    <name type="scientific">Desulfurobacterium pacificum</name>
    <dbReference type="NCBI Taxonomy" id="240166"/>
    <lineage>
        <taxon>Bacteria</taxon>
        <taxon>Pseudomonadati</taxon>
        <taxon>Aquificota</taxon>
        <taxon>Aquificia</taxon>
        <taxon>Desulfurobacteriales</taxon>
        <taxon>Desulfurobacteriaceae</taxon>
        <taxon>Desulfurobacterium</taxon>
    </lineage>
</organism>
<keyword evidence="6" id="KW-0808">Transferase</keyword>
<dbReference type="NCBIfam" id="TIGR03700">
    <property type="entry name" value="mena_SCO4494"/>
    <property type="match status" value="1"/>
</dbReference>
<keyword evidence="9" id="KW-1185">Reference proteome</keyword>
<feature type="domain" description="Radical SAM core" evidence="7">
    <location>
        <begin position="64"/>
        <end position="294"/>
    </location>
</feature>
<evidence type="ECO:0000313" key="9">
    <source>
        <dbReference type="Proteomes" id="UP001157911"/>
    </source>
</evidence>
<gene>
    <name evidence="6" type="primary">mqnE</name>
    <name evidence="8" type="ORF">SAMN06265339_0315</name>
</gene>
<comment type="caution">
    <text evidence="8">The sequence shown here is derived from an EMBL/GenBank/DDBJ whole genome shotgun (WGS) entry which is preliminary data.</text>
</comment>
<dbReference type="Pfam" id="PF04055">
    <property type="entry name" value="Radical_SAM"/>
    <property type="match status" value="1"/>
</dbReference>
<evidence type="ECO:0000256" key="1">
    <source>
        <dbReference type="ARBA" id="ARBA00022485"/>
    </source>
</evidence>
<keyword evidence="4 6" id="KW-0408">Iron</keyword>
<accession>A0ABY1NC74</accession>
<dbReference type="InterPro" id="IPR034405">
    <property type="entry name" value="F420"/>
</dbReference>
<dbReference type="PIRSF" id="PIRSF004762">
    <property type="entry name" value="CHP00423"/>
    <property type="match status" value="1"/>
</dbReference>
<dbReference type="PANTHER" id="PTHR43076:SF7">
    <property type="entry name" value="AMINODEOXYFUTALOSINE SYNTHASE"/>
    <property type="match status" value="1"/>
</dbReference>
<dbReference type="Gene3D" id="3.20.20.70">
    <property type="entry name" value="Aldolase class I"/>
    <property type="match status" value="1"/>
</dbReference>
<dbReference type="SFLD" id="SFLDG01389">
    <property type="entry name" value="menaquinone_synthsis_involved"/>
    <property type="match status" value="2"/>
</dbReference>
<evidence type="ECO:0000256" key="2">
    <source>
        <dbReference type="ARBA" id="ARBA00022691"/>
    </source>
</evidence>
<evidence type="ECO:0000256" key="5">
    <source>
        <dbReference type="ARBA" id="ARBA00023014"/>
    </source>
</evidence>
<reference evidence="8 9" key="1">
    <citation type="submission" date="2017-05" db="EMBL/GenBank/DDBJ databases">
        <authorList>
            <person name="Varghese N."/>
            <person name="Submissions S."/>
        </authorList>
    </citation>
    <scope>NUCLEOTIDE SEQUENCE [LARGE SCALE GENOMIC DNA]</scope>
    <source>
        <strain evidence="8 9">DSM 15522</strain>
    </source>
</reference>
<dbReference type="Proteomes" id="UP001157911">
    <property type="component" value="Unassembled WGS sequence"/>
</dbReference>
<sequence>MAKIEEIVNPQLVEDKNLIKIAEKILNNERLSFEDGIKLFETNDILTLGKLADYVNRKKNGRLVYFVVNRHINLTNLCVGNCKFCAFRREKGDPDAYELTIDQVLQKIEEFKGVSEIHIVSGLHPDWNYDYYVQLLKAIKESFPHIHVQAFTAEEIDHLSRISGKPIETVLSELIEAGLDSIPGGGAEIFNESLRKELCPHKLSSERYLKIHETAHKFGLKSNASILYGHVETYADRVNHLLKLRELQDKTGGFQAFMAFAYHPENTRLGGKFTTGFDDIKMLSVARLILDNFQHIRAFWIMLGEKLAQVSLHFGVNDLDGTVVEESITRSAGAKTDSFMPKERLIKLIREAGKIPVERDTVYNVIKIYEEQLWNN</sequence>
<keyword evidence="1 6" id="KW-0004">4Fe-4S</keyword>
<dbReference type="SFLD" id="SFLDS00029">
    <property type="entry name" value="Radical_SAM"/>
    <property type="match status" value="2"/>
</dbReference>
<protein>
    <recommendedName>
        <fullName evidence="6">Aminodeoxyfutalosine synthase</fullName>
        <shortName evidence="6">AFL synthase</shortName>
        <shortName evidence="6">Aminofutalosine synthase</shortName>
        <ecNumber evidence="6">2.5.1.120</ecNumber>
    </recommendedName>
    <alternativeName>
        <fullName evidence="6">Menaquinone biosynthetic enzyme MqnE</fullName>
    </alternativeName>
</protein>
<dbReference type="SFLD" id="SFLDF00342">
    <property type="entry name" value="cyclic_dehypoxanthine_futalosi"/>
    <property type="match status" value="1"/>
</dbReference>
<dbReference type="HAMAP" id="MF_00993">
    <property type="entry name" value="MqnE"/>
    <property type="match status" value="1"/>
</dbReference>
<feature type="binding site" evidence="6">
    <location>
        <position position="85"/>
    </location>
    <ligand>
        <name>[4Fe-4S] cluster</name>
        <dbReference type="ChEBI" id="CHEBI:49883"/>
        <note>4Fe-4S-S-AdoMet</note>
    </ligand>
</feature>
<evidence type="ECO:0000313" key="8">
    <source>
        <dbReference type="EMBL" id="SMP05682.1"/>
    </source>
</evidence>
<dbReference type="InterPro" id="IPR006638">
    <property type="entry name" value="Elp3/MiaA/NifB-like_rSAM"/>
</dbReference>
<dbReference type="SFLD" id="SFLDF00343">
    <property type="entry name" value="aminofutalosine_synthase_(mqnE"/>
    <property type="match status" value="1"/>
</dbReference>
<dbReference type="InterPro" id="IPR058240">
    <property type="entry name" value="rSAM_sf"/>
</dbReference>
<comment type="pathway">
    <text evidence="6">Quinol/quinone metabolism; menaquinone biosynthesis.</text>
</comment>
<keyword evidence="2 6" id="KW-0949">S-adenosyl-L-methionine</keyword>
<name>A0ABY1NC74_9BACT</name>
<dbReference type="NCBIfam" id="TIGR00423">
    <property type="entry name" value="CofH family radical SAM protein"/>
    <property type="match status" value="1"/>
</dbReference>
<comment type="catalytic activity">
    <reaction evidence="6">
        <text>3-[(1-carboxyvinyl)-oxy]benzoate + S-adenosyl-L-methionine + H2O = 6-amino-6-deoxyfutalosine + hydrogencarbonate + L-methionine + H(+)</text>
        <dbReference type="Rhea" id="RHEA:33075"/>
        <dbReference type="ChEBI" id="CHEBI:15377"/>
        <dbReference type="ChEBI" id="CHEBI:15378"/>
        <dbReference type="ChEBI" id="CHEBI:17544"/>
        <dbReference type="ChEBI" id="CHEBI:57844"/>
        <dbReference type="ChEBI" id="CHEBI:59789"/>
        <dbReference type="ChEBI" id="CHEBI:64286"/>
        <dbReference type="ChEBI" id="CHEBI:76981"/>
        <dbReference type="EC" id="2.5.1.120"/>
    </reaction>
</comment>
<evidence type="ECO:0000259" key="7">
    <source>
        <dbReference type="PROSITE" id="PS51918"/>
    </source>
</evidence>
<dbReference type="CDD" id="cd01335">
    <property type="entry name" value="Radical_SAM"/>
    <property type="match status" value="1"/>
</dbReference>
<feature type="binding site" evidence="6">
    <location>
        <position position="78"/>
    </location>
    <ligand>
        <name>[4Fe-4S] cluster</name>
        <dbReference type="ChEBI" id="CHEBI:49883"/>
        <note>4Fe-4S-S-AdoMet</note>
    </ligand>
</feature>
<dbReference type="InterPro" id="IPR045567">
    <property type="entry name" value="CofH/MnqC-like_C"/>
</dbReference>
<dbReference type="SUPFAM" id="SSF102114">
    <property type="entry name" value="Radical SAM enzymes"/>
    <property type="match status" value="1"/>
</dbReference>
<dbReference type="InterPro" id="IPR007197">
    <property type="entry name" value="rSAM"/>
</dbReference>
<dbReference type="PROSITE" id="PS51918">
    <property type="entry name" value="RADICAL_SAM"/>
    <property type="match status" value="1"/>
</dbReference>
<feature type="binding site" evidence="6">
    <location>
        <position position="82"/>
    </location>
    <ligand>
        <name>[4Fe-4S] cluster</name>
        <dbReference type="ChEBI" id="CHEBI:49883"/>
        <note>4Fe-4S-S-AdoMet</note>
    </ligand>
</feature>
<dbReference type="EC" id="2.5.1.120" evidence="6"/>
<evidence type="ECO:0000256" key="3">
    <source>
        <dbReference type="ARBA" id="ARBA00022723"/>
    </source>
</evidence>
<keyword evidence="5 6" id="KW-0411">Iron-sulfur</keyword>
<comment type="function">
    <text evidence="6">Radical SAM enzyme that catalyzes the addition of the adenosyl radical to the double bond of 3-[(1-carboxyvinyl)oxy]benzoate, leading to aminodeoxyfutalosine (AFL), a key intermediate in the formation of menaquinone (MK, vitamin K2) from chorismate.</text>
</comment>
<keyword evidence="3 6" id="KW-0479">Metal-binding</keyword>